<protein>
    <submittedName>
        <fullName evidence="1">Uncharacterized protein</fullName>
    </submittedName>
</protein>
<sequence>MGDETERHDMEQLAETEGNLMSSFRQLSASFRSASATSDLVVVPSSFRANNDDEVELQWAAIERLPTFERLRTSLFDHQLINDGDASKAEEDVKVDRKREVIDVTELGALERRFFIQKLISKIEDDNLRLLKKLKERIDRQESMSLFYSQALITTGGRMQSPEQ</sequence>
<evidence type="ECO:0000313" key="1">
    <source>
        <dbReference type="EMBL" id="KAK8588131.1"/>
    </source>
</evidence>
<dbReference type="Proteomes" id="UP001472677">
    <property type="component" value="Unassembled WGS sequence"/>
</dbReference>
<organism evidence="1 2">
    <name type="scientific">Hibiscus sabdariffa</name>
    <name type="common">roselle</name>
    <dbReference type="NCBI Taxonomy" id="183260"/>
    <lineage>
        <taxon>Eukaryota</taxon>
        <taxon>Viridiplantae</taxon>
        <taxon>Streptophyta</taxon>
        <taxon>Embryophyta</taxon>
        <taxon>Tracheophyta</taxon>
        <taxon>Spermatophyta</taxon>
        <taxon>Magnoliopsida</taxon>
        <taxon>eudicotyledons</taxon>
        <taxon>Gunneridae</taxon>
        <taxon>Pentapetalae</taxon>
        <taxon>rosids</taxon>
        <taxon>malvids</taxon>
        <taxon>Malvales</taxon>
        <taxon>Malvaceae</taxon>
        <taxon>Malvoideae</taxon>
        <taxon>Hibiscus</taxon>
    </lineage>
</organism>
<name>A0ABR2FV51_9ROSI</name>
<dbReference type="EMBL" id="JBBPBM010000004">
    <property type="protein sequence ID" value="KAK8588131.1"/>
    <property type="molecule type" value="Genomic_DNA"/>
</dbReference>
<reference evidence="1 2" key="1">
    <citation type="journal article" date="2024" name="G3 (Bethesda)">
        <title>Genome assembly of Hibiscus sabdariffa L. provides insights into metabolisms of medicinal natural products.</title>
        <authorList>
            <person name="Kim T."/>
        </authorList>
    </citation>
    <scope>NUCLEOTIDE SEQUENCE [LARGE SCALE GENOMIC DNA]</scope>
    <source>
        <strain evidence="1">TK-2024</strain>
        <tissue evidence="1">Old leaves</tissue>
    </source>
</reference>
<keyword evidence="2" id="KW-1185">Reference proteome</keyword>
<dbReference type="PANTHER" id="PTHR48040">
    <property type="entry name" value="PLEIOTROPIC DRUG RESISTANCE PROTEIN 1-LIKE ISOFORM X1"/>
    <property type="match status" value="1"/>
</dbReference>
<evidence type="ECO:0000313" key="2">
    <source>
        <dbReference type="Proteomes" id="UP001472677"/>
    </source>
</evidence>
<gene>
    <name evidence="1" type="ORF">V6N12_022588</name>
</gene>
<accession>A0ABR2FV51</accession>
<dbReference type="PANTHER" id="PTHR48040:SF18">
    <property type="entry name" value="PLEIOTROPIC DRUG RESISTANCE PROTEIN 3-LIKE ISOFORM X1"/>
    <property type="match status" value="1"/>
</dbReference>
<proteinExistence type="predicted"/>
<comment type="caution">
    <text evidence="1">The sequence shown here is derived from an EMBL/GenBank/DDBJ whole genome shotgun (WGS) entry which is preliminary data.</text>
</comment>